<evidence type="ECO:0000313" key="1">
    <source>
        <dbReference type="EMBL" id="KAH7942036.1"/>
    </source>
</evidence>
<protein>
    <submittedName>
        <fullName evidence="1">Uncharacterized protein</fullName>
    </submittedName>
</protein>
<name>A0ACB8CH58_DERSI</name>
<gene>
    <name evidence="1" type="ORF">HPB49_019915</name>
</gene>
<sequence length="121" mass="13696">MAVEGFAAASGRRCAPEKVKVIRGNSGGIYNSPGPINLYLEYQKVTESKKSRIMGFWIKCELKGLADYQTNEKKPRGIREKDTHCLVRALVISRVTHSVRYQYHSLNKRDQEQVDAIIRGA</sequence>
<proteinExistence type="predicted"/>
<comment type="caution">
    <text evidence="1">The sequence shown here is derived from an EMBL/GenBank/DDBJ whole genome shotgun (WGS) entry which is preliminary data.</text>
</comment>
<organism evidence="1 2">
    <name type="scientific">Dermacentor silvarum</name>
    <name type="common">Tick</name>
    <dbReference type="NCBI Taxonomy" id="543639"/>
    <lineage>
        <taxon>Eukaryota</taxon>
        <taxon>Metazoa</taxon>
        <taxon>Ecdysozoa</taxon>
        <taxon>Arthropoda</taxon>
        <taxon>Chelicerata</taxon>
        <taxon>Arachnida</taxon>
        <taxon>Acari</taxon>
        <taxon>Parasitiformes</taxon>
        <taxon>Ixodida</taxon>
        <taxon>Ixodoidea</taxon>
        <taxon>Ixodidae</taxon>
        <taxon>Rhipicephalinae</taxon>
        <taxon>Dermacentor</taxon>
    </lineage>
</organism>
<dbReference type="EMBL" id="CM023476">
    <property type="protein sequence ID" value="KAH7942036.1"/>
    <property type="molecule type" value="Genomic_DNA"/>
</dbReference>
<accession>A0ACB8CH58</accession>
<dbReference type="Proteomes" id="UP000821865">
    <property type="component" value="Chromosome 7"/>
</dbReference>
<keyword evidence="2" id="KW-1185">Reference proteome</keyword>
<evidence type="ECO:0000313" key="2">
    <source>
        <dbReference type="Proteomes" id="UP000821865"/>
    </source>
</evidence>
<reference evidence="1" key="1">
    <citation type="submission" date="2020-05" db="EMBL/GenBank/DDBJ databases">
        <title>Large-scale comparative analyses of tick genomes elucidate their genetic diversity and vector capacities.</title>
        <authorList>
            <person name="Jia N."/>
            <person name="Wang J."/>
            <person name="Shi W."/>
            <person name="Du L."/>
            <person name="Sun Y."/>
            <person name="Zhan W."/>
            <person name="Jiang J."/>
            <person name="Wang Q."/>
            <person name="Zhang B."/>
            <person name="Ji P."/>
            <person name="Sakyi L.B."/>
            <person name="Cui X."/>
            <person name="Yuan T."/>
            <person name="Jiang B."/>
            <person name="Yang W."/>
            <person name="Lam T.T.-Y."/>
            <person name="Chang Q."/>
            <person name="Ding S."/>
            <person name="Wang X."/>
            <person name="Zhu J."/>
            <person name="Ruan X."/>
            <person name="Zhao L."/>
            <person name="Wei J."/>
            <person name="Que T."/>
            <person name="Du C."/>
            <person name="Cheng J."/>
            <person name="Dai P."/>
            <person name="Han X."/>
            <person name="Huang E."/>
            <person name="Gao Y."/>
            <person name="Liu J."/>
            <person name="Shao H."/>
            <person name="Ye R."/>
            <person name="Li L."/>
            <person name="Wei W."/>
            <person name="Wang X."/>
            <person name="Wang C."/>
            <person name="Yang T."/>
            <person name="Huo Q."/>
            <person name="Li W."/>
            <person name="Guo W."/>
            <person name="Chen H."/>
            <person name="Zhou L."/>
            <person name="Ni X."/>
            <person name="Tian J."/>
            <person name="Zhou Y."/>
            <person name="Sheng Y."/>
            <person name="Liu T."/>
            <person name="Pan Y."/>
            <person name="Xia L."/>
            <person name="Li J."/>
            <person name="Zhao F."/>
            <person name="Cao W."/>
        </authorList>
    </citation>
    <scope>NUCLEOTIDE SEQUENCE</scope>
    <source>
        <strain evidence="1">Dsil-2018</strain>
    </source>
</reference>